<accession>A0ABV0FLS8</accession>
<dbReference type="EMBL" id="JBDPZN010000002">
    <property type="protein sequence ID" value="MEO3681794.1"/>
    <property type="molecule type" value="Genomic_DNA"/>
</dbReference>
<comment type="caution">
    <text evidence="1">The sequence shown here is derived from an EMBL/GenBank/DDBJ whole genome shotgun (WGS) entry which is preliminary data.</text>
</comment>
<sequence length="86" mass="10019">MNKIDQIKKERKDLENMLLAKSNNKAAKDVFEALQPFFEKIDSMKSYHPIGRIRLVYLFSESDLSNDKDLFNCYGRFANLVEGVEV</sequence>
<dbReference type="RefSeq" id="WP_347689793.1">
    <property type="nucleotide sequence ID" value="NZ_JBDPZN010000002.1"/>
</dbReference>
<evidence type="ECO:0000313" key="2">
    <source>
        <dbReference type="Proteomes" id="UP001477278"/>
    </source>
</evidence>
<reference evidence="1 2" key="1">
    <citation type="submission" date="2024-05" db="EMBL/GenBank/DDBJ databases">
        <title>Genome sequencing of Marine Estuary Bacteria, Shewanella vesiculosa and S. baltica, and Pseudomonas syringae.</title>
        <authorList>
            <person name="Gurung A."/>
            <person name="Maclea K.S."/>
        </authorList>
    </citation>
    <scope>NUCLEOTIDE SEQUENCE [LARGE SCALE GENOMIC DNA]</scope>
    <source>
        <strain evidence="1 2">1A</strain>
    </source>
</reference>
<evidence type="ECO:0000313" key="1">
    <source>
        <dbReference type="EMBL" id="MEO3681794.1"/>
    </source>
</evidence>
<name>A0ABV0FLS8_9GAMM</name>
<proteinExistence type="predicted"/>
<organism evidence="1 2">
    <name type="scientific">Shewanella vesiculosa</name>
    <dbReference type="NCBI Taxonomy" id="518738"/>
    <lineage>
        <taxon>Bacteria</taxon>
        <taxon>Pseudomonadati</taxon>
        <taxon>Pseudomonadota</taxon>
        <taxon>Gammaproteobacteria</taxon>
        <taxon>Alteromonadales</taxon>
        <taxon>Shewanellaceae</taxon>
        <taxon>Shewanella</taxon>
    </lineage>
</organism>
<gene>
    <name evidence="1" type="ORF">ABHN84_05730</name>
</gene>
<dbReference type="Proteomes" id="UP001477278">
    <property type="component" value="Unassembled WGS sequence"/>
</dbReference>
<keyword evidence="2" id="KW-1185">Reference proteome</keyword>
<protein>
    <submittedName>
        <fullName evidence="1">Uncharacterized protein</fullName>
    </submittedName>
</protein>